<sequence length="149" mass="16052">MNGILLIAHSPLASALRQCALHVFPDAESSIAALDVHPNTPPDETLAAARLMLEQLQTKSTLVLSDVFGATPCNVAQRLVEGSTGVRLMVGVNLPMLLRSVCYRQEPLDALVIRAQAGGTQGIMSVATTAPQNQPRRATNDQERYDHQQ</sequence>
<dbReference type="PROSITE" id="PS51096">
    <property type="entry name" value="PTS_EIIA_TYPE_4"/>
    <property type="match status" value="1"/>
</dbReference>
<reference evidence="4 5" key="1">
    <citation type="submission" date="2024-06" db="EMBL/GenBank/DDBJ databases">
        <title>Sorghum-associated microbial communities from plants grown in Nebraska, USA.</title>
        <authorList>
            <person name="Schachtman D."/>
        </authorList>
    </citation>
    <scope>NUCLEOTIDE SEQUENCE [LARGE SCALE GENOMIC DNA]</scope>
    <source>
        <strain evidence="4 5">2709</strain>
    </source>
</reference>
<comment type="caution">
    <text evidence="4">The sequence shown here is derived from an EMBL/GenBank/DDBJ whole genome shotgun (WGS) entry which is preliminary data.</text>
</comment>
<dbReference type="PANTHER" id="PTHR33799">
    <property type="entry name" value="PTS PERMEASE-RELATED-RELATED"/>
    <property type="match status" value="1"/>
</dbReference>
<keyword evidence="1 4" id="KW-0808">Transferase</keyword>
<dbReference type="InterPro" id="IPR051471">
    <property type="entry name" value="Bacterial_PTS_sugar_comp"/>
</dbReference>
<organism evidence="4 5">
    <name type="scientific">Ottowia thiooxydans</name>
    <dbReference type="NCBI Taxonomy" id="219182"/>
    <lineage>
        <taxon>Bacteria</taxon>
        <taxon>Pseudomonadati</taxon>
        <taxon>Pseudomonadota</taxon>
        <taxon>Betaproteobacteria</taxon>
        <taxon>Burkholderiales</taxon>
        <taxon>Comamonadaceae</taxon>
        <taxon>Ottowia</taxon>
    </lineage>
</organism>
<proteinExistence type="predicted"/>
<evidence type="ECO:0000256" key="1">
    <source>
        <dbReference type="ARBA" id="ARBA00022679"/>
    </source>
</evidence>
<name>A0ABV2QAC3_9BURK</name>
<dbReference type="InterPro" id="IPR004701">
    <property type="entry name" value="PTS_EIIA_man-typ"/>
</dbReference>
<keyword evidence="5" id="KW-1185">Reference proteome</keyword>
<dbReference type="Proteomes" id="UP001549320">
    <property type="component" value="Unassembled WGS sequence"/>
</dbReference>
<feature type="compositionally biased region" description="Polar residues" evidence="2">
    <location>
        <begin position="125"/>
        <end position="137"/>
    </location>
</feature>
<evidence type="ECO:0000313" key="4">
    <source>
        <dbReference type="EMBL" id="MET4577967.1"/>
    </source>
</evidence>
<dbReference type="Pfam" id="PF03610">
    <property type="entry name" value="EIIA-man"/>
    <property type="match status" value="1"/>
</dbReference>
<dbReference type="RefSeq" id="WP_354444823.1">
    <property type="nucleotide sequence ID" value="NZ_JBEPSH010000006.1"/>
</dbReference>
<feature type="compositionally biased region" description="Basic and acidic residues" evidence="2">
    <location>
        <begin position="138"/>
        <end position="149"/>
    </location>
</feature>
<gene>
    <name evidence="4" type="ORF">ABIE13_003083</name>
</gene>
<evidence type="ECO:0000313" key="5">
    <source>
        <dbReference type="Proteomes" id="UP001549320"/>
    </source>
</evidence>
<dbReference type="GO" id="GO:0016740">
    <property type="term" value="F:transferase activity"/>
    <property type="evidence" value="ECO:0007669"/>
    <property type="project" value="UniProtKB-KW"/>
</dbReference>
<evidence type="ECO:0000259" key="3">
    <source>
        <dbReference type="PROSITE" id="PS51096"/>
    </source>
</evidence>
<protein>
    <submittedName>
        <fullName evidence="4">PTS system mannose-specific IIA component</fullName>
        <ecNumber evidence="4">2.7.1.191</ecNumber>
    </submittedName>
</protein>
<dbReference type="PANTHER" id="PTHR33799:SF1">
    <property type="entry name" value="PTS SYSTEM MANNOSE-SPECIFIC EIIAB COMPONENT-RELATED"/>
    <property type="match status" value="1"/>
</dbReference>
<accession>A0ABV2QAC3</accession>
<evidence type="ECO:0000256" key="2">
    <source>
        <dbReference type="SAM" id="MobiDB-lite"/>
    </source>
</evidence>
<dbReference type="EC" id="2.7.1.191" evidence="4"/>
<feature type="domain" description="PTS EIIA type-4" evidence="3">
    <location>
        <begin position="1"/>
        <end position="123"/>
    </location>
</feature>
<dbReference type="EMBL" id="JBEPSH010000006">
    <property type="protein sequence ID" value="MET4577967.1"/>
    <property type="molecule type" value="Genomic_DNA"/>
</dbReference>
<dbReference type="SUPFAM" id="SSF53062">
    <property type="entry name" value="PTS system fructose IIA component-like"/>
    <property type="match status" value="1"/>
</dbReference>
<dbReference type="Gene3D" id="3.40.50.510">
    <property type="entry name" value="Phosphotransferase system, mannose-type IIA component"/>
    <property type="match status" value="1"/>
</dbReference>
<dbReference type="InterPro" id="IPR036662">
    <property type="entry name" value="PTS_EIIA_man-typ_sf"/>
</dbReference>
<feature type="region of interest" description="Disordered" evidence="2">
    <location>
        <begin position="125"/>
        <end position="149"/>
    </location>
</feature>